<dbReference type="VEuPathDB" id="CryptoDB:GNI_104150"/>
<evidence type="ECO:0000259" key="3">
    <source>
        <dbReference type="SMART" id="SM00385"/>
    </source>
</evidence>
<feature type="compositionally biased region" description="Basic and acidic residues" evidence="2">
    <location>
        <begin position="658"/>
        <end position="686"/>
    </location>
</feature>
<dbReference type="RefSeq" id="XP_011131278.1">
    <property type="nucleotide sequence ID" value="XM_011132976.1"/>
</dbReference>
<dbReference type="PANTHER" id="PTHR10177">
    <property type="entry name" value="CYCLINS"/>
    <property type="match status" value="1"/>
</dbReference>
<dbReference type="EMBL" id="AFNH02000778">
    <property type="protein sequence ID" value="EZG56349.1"/>
    <property type="molecule type" value="Genomic_DNA"/>
</dbReference>
<dbReference type="Gene3D" id="1.10.472.10">
    <property type="entry name" value="Cyclin-like"/>
    <property type="match status" value="2"/>
</dbReference>
<dbReference type="Pfam" id="PF00134">
    <property type="entry name" value="Cyclin_N"/>
    <property type="match status" value="1"/>
</dbReference>
<dbReference type="InterPro" id="IPR006671">
    <property type="entry name" value="Cyclin_N"/>
</dbReference>
<evidence type="ECO:0000256" key="2">
    <source>
        <dbReference type="SAM" id="MobiDB-lite"/>
    </source>
</evidence>
<proteinExistence type="inferred from homology"/>
<feature type="compositionally biased region" description="Basic and acidic residues" evidence="2">
    <location>
        <begin position="432"/>
        <end position="445"/>
    </location>
</feature>
<dbReference type="GeneID" id="22913698"/>
<dbReference type="InterPro" id="IPR036915">
    <property type="entry name" value="Cyclin-like_sf"/>
</dbReference>
<keyword evidence="1" id="KW-0195">Cyclin</keyword>
<evidence type="ECO:0000313" key="4">
    <source>
        <dbReference type="EMBL" id="EZG56349.1"/>
    </source>
</evidence>
<organism evidence="4 5">
    <name type="scientific">Gregarina niphandrodes</name>
    <name type="common">Septate eugregarine</name>
    <dbReference type="NCBI Taxonomy" id="110365"/>
    <lineage>
        <taxon>Eukaryota</taxon>
        <taxon>Sar</taxon>
        <taxon>Alveolata</taxon>
        <taxon>Apicomplexa</taxon>
        <taxon>Conoidasida</taxon>
        <taxon>Gregarinasina</taxon>
        <taxon>Eugregarinorida</taxon>
        <taxon>Gregarinidae</taxon>
        <taxon>Gregarina</taxon>
    </lineage>
</organism>
<name>A0A023B433_GRENI</name>
<feature type="region of interest" description="Disordered" evidence="2">
    <location>
        <begin position="713"/>
        <end position="745"/>
    </location>
</feature>
<feature type="region of interest" description="Disordered" evidence="2">
    <location>
        <begin position="656"/>
        <end position="698"/>
    </location>
</feature>
<dbReference type="Proteomes" id="UP000019763">
    <property type="component" value="Unassembled WGS sequence"/>
</dbReference>
<feature type="region of interest" description="Disordered" evidence="2">
    <location>
        <begin position="168"/>
        <end position="294"/>
    </location>
</feature>
<accession>A0A023B433</accession>
<dbReference type="eggNOG" id="KOG0653">
    <property type="taxonomic scope" value="Eukaryota"/>
</dbReference>
<feature type="compositionally biased region" description="Polar residues" evidence="2">
    <location>
        <begin position="177"/>
        <end position="197"/>
    </location>
</feature>
<protein>
    <submittedName>
        <fullName evidence="4">Cyclin</fullName>
    </submittedName>
</protein>
<comment type="similarity">
    <text evidence="1">Belongs to the cyclin family.</text>
</comment>
<sequence>MPALVYLHPNKTTAEKDRKGVSKLNPQARARIINFLVHCQCKLPHPPSPFTLHVSVSCFDRFCGLTLRKGDKDARSKILESLSAVAAACFHLASKIEDVWPLDPADLSLSASGAFSVCDILLWERRICHVLDFKISVPTPFDYLLQYLKMIEQDEKRARLKSKVCSKCQGPVPVSKAHSSTEQTQRTGQLNNETNELSSDERQQNSDDQPNTDEKQSTDRNETDRRERDRNETDGKENVHEQQNNKSKTSSMQETSTVNGRASTAGKTCRSSLTGANSPRIISGPPVVLSNGQTRGRHSESLFRLLADQWKRPKSCFEACVVFLLELAIVHPISTQIGYDVLAASTIVMVLNVLTDAAAVTLPDEIMSKADAMASLVSVYKEYIMAQEEVERRLRQKCETVAAIVVPVDAVDDDESELDPGGPGGSGATGTGKKERKDLRQRDTAGDENAPPGPRASVKGAKSAAKPGTAAHYKGLLAEPNAALRRTRLTAYIINRGDACGLNISPQLARRTAELILGGGEWAKLDTTPDLQPVTVESHLPLGVFGADVADKHEDAAVFFRSRFRSWLSKHIECRTPPGASAKAALLCFCLVGGAPPPVTGPGQYSRDVYQDAVQPYKRFPSEKAQHGVAYSQQAERLIDNPRLPKGQVDGRAWAVPKFEDPKNDHPTTDPKNDAKIEEHDAEAETKGLTVPEPSPAALPLADVTSIDEATSSLDAPLGDDIDSEEPAPQPESTNPSPEESKPVGSLVDVFNKWGSNFGFEVVADISDGEESWGIQTIVEEVPSRSLYDSIGSIFNYLLS</sequence>
<keyword evidence="5" id="KW-1185">Reference proteome</keyword>
<feature type="compositionally biased region" description="Polar residues" evidence="2">
    <location>
        <begin position="241"/>
        <end position="277"/>
    </location>
</feature>
<dbReference type="InterPro" id="IPR039361">
    <property type="entry name" value="Cyclin"/>
</dbReference>
<dbReference type="SMART" id="SM00385">
    <property type="entry name" value="CYCLIN"/>
    <property type="match status" value="1"/>
</dbReference>
<evidence type="ECO:0000256" key="1">
    <source>
        <dbReference type="RuleBase" id="RU000383"/>
    </source>
</evidence>
<comment type="caution">
    <text evidence="4">The sequence shown here is derived from an EMBL/GenBank/DDBJ whole genome shotgun (WGS) entry which is preliminary data.</text>
</comment>
<dbReference type="AlphaFoldDB" id="A0A023B433"/>
<dbReference type="InterPro" id="IPR013763">
    <property type="entry name" value="Cyclin-like_dom"/>
</dbReference>
<dbReference type="SUPFAM" id="SSF47954">
    <property type="entry name" value="Cyclin-like"/>
    <property type="match status" value="1"/>
</dbReference>
<feature type="compositionally biased region" description="Basic and acidic residues" evidence="2">
    <location>
        <begin position="212"/>
        <end position="240"/>
    </location>
</feature>
<feature type="domain" description="Cyclin-like" evidence="3">
    <location>
        <begin position="30"/>
        <end position="129"/>
    </location>
</feature>
<feature type="compositionally biased region" description="Gly residues" evidence="2">
    <location>
        <begin position="421"/>
        <end position="430"/>
    </location>
</feature>
<gene>
    <name evidence="4" type="ORF">GNI_104150</name>
</gene>
<reference evidence="4" key="1">
    <citation type="submission" date="2013-12" db="EMBL/GenBank/DDBJ databases">
        <authorList>
            <person name="Omoto C.K."/>
            <person name="Sibley D."/>
            <person name="Venepally P."/>
            <person name="Hadjithomas M."/>
            <person name="Karamycheva S."/>
            <person name="Brunk B."/>
            <person name="Roos D."/>
            <person name="Caler E."/>
            <person name="Lorenzi H."/>
        </authorList>
    </citation>
    <scope>NUCLEOTIDE SEQUENCE</scope>
</reference>
<feature type="region of interest" description="Disordered" evidence="2">
    <location>
        <begin position="412"/>
        <end position="464"/>
    </location>
</feature>
<dbReference type="OrthoDB" id="5590282at2759"/>
<evidence type="ECO:0000313" key="5">
    <source>
        <dbReference type="Proteomes" id="UP000019763"/>
    </source>
</evidence>